<feature type="signal peptide" evidence="1">
    <location>
        <begin position="1"/>
        <end position="21"/>
    </location>
</feature>
<organism evidence="2">
    <name type="scientific">Opuntia streptacantha</name>
    <name type="common">Prickly pear cactus</name>
    <name type="synonym">Opuntia cardona</name>
    <dbReference type="NCBI Taxonomy" id="393608"/>
    <lineage>
        <taxon>Eukaryota</taxon>
        <taxon>Viridiplantae</taxon>
        <taxon>Streptophyta</taxon>
        <taxon>Embryophyta</taxon>
        <taxon>Tracheophyta</taxon>
        <taxon>Spermatophyta</taxon>
        <taxon>Magnoliopsida</taxon>
        <taxon>eudicotyledons</taxon>
        <taxon>Gunneridae</taxon>
        <taxon>Pentapetalae</taxon>
        <taxon>Caryophyllales</taxon>
        <taxon>Cactineae</taxon>
        <taxon>Cactaceae</taxon>
        <taxon>Opuntioideae</taxon>
        <taxon>Opuntia</taxon>
    </lineage>
</organism>
<reference evidence="2" key="2">
    <citation type="submission" date="2020-07" db="EMBL/GenBank/DDBJ databases">
        <authorList>
            <person name="Vera ALvarez R."/>
            <person name="Arias-Moreno D.M."/>
            <person name="Jimenez-Jacinto V."/>
            <person name="Jimenez-Bremont J.F."/>
            <person name="Swaminathan K."/>
            <person name="Moose S.P."/>
            <person name="Guerrero-Gonzalez M.L."/>
            <person name="Marino-Ramirez L."/>
            <person name="Landsman D."/>
            <person name="Rodriguez-Kessler M."/>
            <person name="Delgado-Sanchez P."/>
        </authorList>
    </citation>
    <scope>NUCLEOTIDE SEQUENCE</scope>
    <source>
        <tissue evidence="2">Cladode</tissue>
    </source>
</reference>
<evidence type="ECO:0008006" key="3">
    <source>
        <dbReference type="Google" id="ProtNLM"/>
    </source>
</evidence>
<dbReference type="EMBL" id="GISG01009751">
    <property type="protein sequence ID" value="MBA4616025.1"/>
    <property type="molecule type" value="Transcribed_RNA"/>
</dbReference>
<dbReference type="PANTHER" id="PTHR11439">
    <property type="entry name" value="GAG-POL-RELATED RETROTRANSPOSON"/>
    <property type="match status" value="1"/>
</dbReference>
<feature type="chain" id="PRO_5028350268" description="Reverse transcriptase Ty1/copia-type domain-containing protein" evidence="1">
    <location>
        <begin position="22"/>
        <end position="108"/>
    </location>
</feature>
<dbReference type="CDD" id="cd09272">
    <property type="entry name" value="RNase_HI_RT_Ty1"/>
    <property type="match status" value="1"/>
</dbReference>
<dbReference type="PANTHER" id="PTHR11439:SF470">
    <property type="entry name" value="CYSTEINE-RICH RLK (RECEPTOR-LIKE PROTEIN KINASE) 8"/>
    <property type="match status" value="1"/>
</dbReference>
<evidence type="ECO:0000313" key="2">
    <source>
        <dbReference type="EMBL" id="MBA4616025.1"/>
    </source>
</evidence>
<reference evidence="2" key="1">
    <citation type="journal article" date="2013" name="J. Plant Res.">
        <title>Effect of fungi and light on seed germination of three Opuntia species from semiarid lands of central Mexico.</title>
        <authorList>
            <person name="Delgado-Sanchez P."/>
            <person name="Jimenez-Bremont J.F."/>
            <person name="Guerrero-Gonzalez Mde L."/>
            <person name="Flores J."/>
        </authorList>
    </citation>
    <scope>NUCLEOTIDE SEQUENCE</scope>
    <source>
        <tissue evidence="2">Cladode</tissue>
    </source>
</reference>
<evidence type="ECO:0000256" key="1">
    <source>
        <dbReference type="SAM" id="SignalP"/>
    </source>
</evidence>
<accession>A0A7C9CI67</accession>
<protein>
    <recommendedName>
        <fullName evidence="3">Reverse transcriptase Ty1/copia-type domain-containing protein</fullName>
    </recommendedName>
</protein>
<dbReference type="AlphaFoldDB" id="A0A7C9CI67"/>
<keyword evidence="1" id="KW-0732">Signal</keyword>
<proteinExistence type="predicted"/>
<sequence length="108" mass="12133">MATACCEIIWLLALLQDLGLTRLTRVTLFCDNQAALHISANPVFHERTKHIEVDCHFIRDQLAAQRVQPAYVSSHNQVADIFTKALSVSQHQYLMSKLGVCSISQHTT</sequence>
<name>A0A7C9CI67_OPUST</name>